<reference evidence="1" key="1">
    <citation type="submission" date="2023-09" db="UniProtKB">
        <authorList>
            <consortium name="Ensembl"/>
        </authorList>
    </citation>
    <scope>IDENTIFICATION</scope>
</reference>
<accession>A0A3B5A4I5</accession>
<evidence type="ECO:0000313" key="1">
    <source>
        <dbReference type="Ensembl" id="ENSSPAP00000015136.1"/>
    </source>
</evidence>
<sequence>NLSNPDWHFSCQSVTVACLKLPLDFWTYESNMKLSDYGISRRVWCRPKPALNLKHGAANALWCCFAASGTGQALEDNMRPSVAGPDT</sequence>
<organism evidence="1">
    <name type="scientific">Stegastes partitus</name>
    <name type="common">bicolor damselfish</name>
    <dbReference type="NCBI Taxonomy" id="144197"/>
    <lineage>
        <taxon>Eukaryota</taxon>
        <taxon>Metazoa</taxon>
        <taxon>Chordata</taxon>
        <taxon>Craniata</taxon>
        <taxon>Vertebrata</taxon>
        <taxon>Euteleostomi</taxon>
        <taxon>Actinopterygii</taxon>
        <taxon>Neopterygii</taxon>
        <taxon>Teleostei</taxon>
        <taxon>Neoteleostei</taxon>
        <taxon>Acanthomorphata</taxon>
        <taxon>Ovalentaria</taxon>
        <taxon>Pomacentridae</taxon>
        <taxon>Stegastes</taxon>
    </lineage>
</organism>
<dbReference type="AlphaFoldDB" id="A0A3B5A4I5"/>
<dbReference type="Ensembl" id="ENSSPAT00000015384.1">
    <property type="protein sequence ID" value="ENSSPAP00000015136.1"/>
    <property type="gene ID" value="ENSSPAG00000011424.1"/>
</dbReference>
<protein>
    <submittedName>
        <fullName evidence="1">Uncharacterized protein</fullName>
    </submittedName>
</protein>
<name>A0A3B5A4I5_9TELE</name>
<proteinExistence type="predicted"/>